<keyword evidence="2" id="KW-1185">Reference proteome</keyword>
<proteinExistence type="predicted"/>
<dbReference type="Proteomes" id="UP001165430">
    <property type="component" value="Unassembled WGS sequence"/>
</dbReference>
<sequence>MERKCKNPTCSKPILGRSDKQFCCDGCRSAYFNDRKKEKVYDLYSVIPRIQKQNREILMVIFLKYGDQVRISKNYLNMIGYNFIYHTHTMIDSKGIFYQCCFEFAIRQLDAYWVEISHGLEGNNKFNSEFVKSM</sequence>
<accession>A0ABS9VDD4</accession>
<protein>
    <submittedName>
        <fullName evidence="1">Uncharacterized protein</fullName>
    </submittedName>
</protein>
<evidence type="ECO:0000313" key="1">
    <source>
        <dbReference type="EMBL" id="MCH7414441.1"/>
    </source>
</evidence>
<reference evidence="1" key="1">
    <citation type="submission" date="2022-03" db="EMBL/GenBank/DDBJ databases">
        <title>De novo assembled genomes of Belliella spp. (Cyclobacteriaceae) strains.</title>
        <authorList>
            <person name="Szabo A."/>
            <person name="Korponai K."/>
            <person name="Felfoldi T."/>
        </authorList>
    </citation>
    <scope>NUCLEOTIDE SEQUENCE</scope>
    <source>
        <strain evidence="1">DSM 111903</strain>
    </source>
</reference>
<gene>
    <name evidence="1" type="ORF">MM213_13160</name>
</gene>
<evidence type="ECO:0000313" key="2">
    <source>
        <dbReference type="Proteomes" id="UP001165430"/>
    </source>
</evidence>
<dbReference type="RefSeq" id="WP_241412886.1">
    <property type="nucleotide sequence ID" value="NZ_JAKZGO010000010.1"/>
</dbReference>
<name>A0ABS9VDD4_9BACT</name>
<comment type="caution">
    <text evidence="1">The sequence shown here is derived from an EMBL/GenBank/DDBJ whole genome shotgun (WGS) entry which is preliminary data.</text>
</comment>
<organism evidence="1 2">
    <name type="scientific">Belliella alkalica</name>
    <dbReference type="NCBI Taxonomy" id="1730871"/>
    <lineage>
        <taxon>Bacteria</taxon>
        <taxon>Pseudomonadati</taxon>
        <taxon>Bacteroidota</taxon>
        <taxon>Cytophagia</taxon>
        <taxon>Cytophagales</taxon>
        <taxon>Cyclobacteriaceae</taxon>
        <taxon>Belliella</taxon>
    </lineage>
</organism>
<dbReference type="EMBL" id="JAKZGO010000010">
    <property type="protein sequence ID" value="MCH7414441.1"/>
    <property type="molecule type" value="Genomic_DNA"/>
</dbReference>